<accession>A0A1F4ZAS6</accession>
<dbReference type="AlphaFoldDB" id="A0A1F4ZAS6"/>
<protein>
    <submittedName>
        <fullName evidence="1">Uncharacterized protein</fullName>
    </submittedName>
</protein>
<evidence type="ECO:0000313" key="1">
    <source>
        <dbReference type="EMBL" id="OGD03295.1"/>
    </source>
</evidence>
<evidence type="ECO:0000313" key="2">
    <source>
        <dbReference type="Proteomes" id="UP000177080"/>
    </source>
</evidence>
<proteinExistence type="predicted"/>
<sequence>MSQLVFEKDKFPYAELFGEDPPTGRVYVWCNLATASLCINRHLTPDEIYWVNEPKTNDCKNCPFLTKIYPDLAKEL</sequence>
<dbReference type="EMBL" id="MEXN01000007">
    <property type="protein sequence ID" value="OGD03295.1"/>
    <property type="molecule type" value="Genomic_DNA"/>
</dbReference>
<dbReference type="STRING" id="1797259.A2989_00495"/>
<dbReference type="Proteomes" id="UP000177080">
    <property type="component" value="Unassembled WGS sequence"/>
</dbReference>
<name>A0A1F4ZAS6_9BACT</name>
<reference evidence="1 2" key="1">
    <citation type="journal article" date="2016" name="Nat. Commun.">
        <title>Thousands of microbial genomes shed light on interconnected biogeochemical processes in an aquifer system.</title>
        <authorList>
            <person name="Anantharaman K."/>
            <person name="Brown C.T."/>
            <person name="Hug L.A."/>
            <person name="Sharon I."/>
            <person name="Castelle C.J."/>
            <person name="Probst A.J."/>
            <person name="Thomas B.C."/>
            <person name="Singh A."/>
            <person name="Wilkins M.J."/>
            <person name="Karaoz U."/>
            <person name="Brodie E.L."/>
            <person name="Williams K.H."/>
            <person name="Hubbard S.S."/>
            <person name="Banfield J.F."/>
        </authorList>
    </citation>
    <scope>NUCLEOTIDE SEQUENCE [LARGE SCALE GENOMIC DNA]</scope>
</reference>
<comment type="caution">
    <text evidence="1">The sequence shown here is derived from an EMBL/GenBank/DDBJ whole genome shotgun (WGS) entry which is preliminary data.</text>
</comment>
<organism evidence="1 2">
    <name type="scientific">Candidatus Amesbacteria bacterium RIFCSPLOWO2_01_FULL_48_25</name>
    <dbReference type="NCBI Taxonomy" id="1797259"/>
    <lineage>
        <taxon>Bacteria</taxon>
        <taxon>Candidatus Amesiibacteriota</taxon>
    </lineage>
</organism>
<gene>
    <name evidence="1" type="ORF">A2989_00495</name>
</gene>